<dbReference type="AlphaFoldDB" id="A0A1V9QUB0"/>
<reference evidence="1 2" key="1">
    <citation type="submission" date="2017-03" db="EMBL/GenBank/DDBJ databases">
        <title>Phylogenomics and comparative genomics of Lactobacillus salivarius, a mammalian gut commensal.</title>
        <authorList>
            <person name="Harris H.M."/>
        </authorList>
    </citation>
    <scope>NUCLEOTIDE SEQUENCE [LARGE SCALE GENOMIC DNA]</scope>
    <source>
        <strain evidence="1 2">LMG 14477</strain>
    </source>
</reference>
<name>A0A1V9QUB0_9LACO</name>
<organism evidence="1 2">
    <name type="scientific">Ligilactobacillus salivarius</name>
    <dbReference type="NCBI Taxonomy" id="1624"/>
    <lineage>
        <taxon>Bacteria</taxon>
        <taxon>Bacillati</taxon>
        <taxon>Bacillota</taxon>
        <taxon>Bacilli</taxon>
        <taxon>Lactobacillales</taxon>
        <taxon>Lactobacillaceae</taxon>
        <taxon>Ligilactobacillus</taxon>
    </lineage>
</organism>
<dbReference type="Proteomes" id="UP000192638">
    <property type="component" value="Unassembled WGS sequence"/>
</dbReference>
<dbReference type="RefSeq" id="WP_081530467.1">
    <property type="nucleotide sequence ID" value="NZ_JABAFL010000004.1"/>
</dbReference>
<gene>
    <name evidence="1" type="ORF">B6U60_04075</name>
</gene>
<proteinExistence type="predicted"/>
<protein>
    <submittedName>
        <fullName evidence="1">Uncharacterized protein</fullName>
    </submittedName>
</protein>
<evidence type="ECO:0000313" key="1">
    <source>
        <dbReference type="EMBL" id="OQQ84484.1"/>
    </source>
</evidence>
<sequence length="106" mass="12619">MNENFENMLEELEREFPDSYNKELYLVIHNEVCDDYYVDDEFQEELFSNLFINYKTSAIEISRDFKNNLFDINTDILIEQEDLAILAKAMSIVAKHLSKIDFKAHL</sequence>
<evidence type="ECO:0000313" key="2">
    <source>
        <dbReference type="Proteomes" id="UP000192638"/>
    </source>
</evidence>
<dbReference type="EMBL" id="NBEB01000040">
    <property type="protein sequence ID" value="OQQ84484.1"/>
    <property type="molecule type" value="Genomic_DNA"/>
</dbReference>
<comment type="caution">
    <text evidence="1">The sequence shown here is derived from an EMBL/GenBank/DDBJ whole genome shotgun (WGS) entry which is preliminary data.</text>
</comment>
<accession>A0A1V9QUB0</accession>